<feature type="coiled-coil region" evidence="1">
    <location>
        <begin position="644"/>
        <end position="780"/>
    </location>
</feature>
<feature type="region of interest" description="Disordered" evidence="2">
    <location>
        <begin position="148"/>
        <end position="243"/>
    </location>
</feature>
<feature type="compositionally biased region" description="Basic and acidic residues" evidence="2">
    <location>
        <begin position="53"/>
        <end position="63"/>
    </location>
</feature>
<feature type="compositionally biased region" description="Polar residues" evidence="2">
    <location>
        <begin position="64"/>
        <end position="75"/>
    </location>
</feature>
<proteinExistence type="predicted"/>
<organism evidence="4 5">
    <name type="scientific">Prunus avium</name>
    <name type="common">Cherry</name>
    <name type="synonym">Cerasus avium</name>
    <dbReference type="NCBI Taxonomy" id="42229"/>
    <lineage>
        <taxon>Eukaryota</taxon>
        <taxon>Viridiplantae</taxon>
        <taxon>Streptophyta</taxon>
        <taxon>Embryophyta</taxon>
        <taxon>Tracheophyta</taxon>
        <taxon>Spermatophyta</taxon>
        <taxon>Magnoliopsida</taxon>
        <taxon>eudicotyledons</taxon>
        <taxon>Gunneridae</taxon>
        <taxon>Pentapetalae</taxon>
        <taxon>rosids</taxon>
        <taxon>fabids</taxon>
        <taxon>Rosales</taxon>
        <taxon>Rosaceae</taxon>
        <taxon>Amygdaloideae</taxon>
        <taxon>Amygdaleae</taxon>
        <taxon>Prunus</taxon>
    </lineage>
</organism>
<dbReference type="PANTHER" id="PTHR33740:SF3">
    <property type="entry name" value="GPI-ANCHORED ADHESIN-LIKE PROTEIN"/>
    <property type="match status" value="1"/>
</dbReference>
<protein>
    <submittedName>
        <fullName evidence="5">Uncharacterized protein LOC110767628 isoform X2</fullName>
    </submittedName>
</protein>
<reference evidence="5" key="1">
    <citation type="submission" date="2025-08" db="UniProtKB">
        <authorList>
            <consortium name="RefSeq"/>
        </authorList>
    </citation>
    <scope>IDENTIFICATION</scope>
</reference>
<evidence type="ECO:0000256" key="3">
    <source>
        <dbReference type="SAM" id="Phobius"/>
    </source>
</evidence>
<keyword evidence="1" id="KW-0175">Coiled coil</keyword>
<keyword evidence="3" id="KW-0812">Transmembrane</keyword>
<accession>A0A6P5TIJ1</accession>
<evidence type="ECO:0000256" key="2">
    <source>
        <dbReference type="SAM" id="MobiDB-lite"/>
    </source>
</evidence>
<dbReference type="AlphaFoldDB" id="A0A6P5TIJ1"/>
<feature type="region of interest" description="Disordered" evidence="2">
    <location>
        <begin position="53"/>
        <end position="91"/>
    </location>
</feature>
<feature type="compositionally biased region" description="Basic and acidic residues" evidence="2">
    <location>
        <begin position="231"/>
        <end position="243"/>
    </location>
</feature>
<dbReference type="RefSeq" id="XP_021826906.1">
    <property type="nucleotide sequence ID" value="XM_021971214.1"/>
</dbReference>
<sequence length="916" mass="100510">MATVTATWSPSSLQLRLALNYGNCTKTSPILVRMRLGKLDHRARVLCVAQGRERPGNGLEPRRNGSSWVGSNSTADGFKGWSDSDNGEDALDSQRRKWFGGTAGAGVAGAVFVVGLTFAALSLGKRNNSGSEQKMEPLTTQQEMSLTYDDQNDRSTEDVDDQSNMKHDASSSPEGRTGTIEDSSSSTEIDESLSEIRVGNDNDIGDLSVQDFKNTSRDTDAMNNASIQEVSPHESTSDDKLLEPETSTRQFNLPEPENGNDSFVAYGLEDFDSSLTVGTGDLASVLKENLVSVEPTNLPAYDANPSNLSIEPQDGIPETSEQNEPIGLDVSVTSQSNTILEPQISSEDSIGTVASSSTKENLHLSTLQVLAEGISSSLEGNIISETLQVLPGKVLVPAVVDQVQGQALSALQVLKVIEAEVQPGDLCTRREYARWLVSASSALSRNSISKVYPAMYIENVTELAFDDITPEDPDFSSIQGLAEAGLISSKLSRNDMLSSLDEDESPFCFSPESPLSRQDLVSWKLALEKRNLPKADKEVLYQISGFIDTDKIHPDACPALVADLSGEQGIITLAFGYTRLFQPDKPVTKAQAAIALATGEYSDLVSEELARIEAESIAENAVDAHNALVAEVEKDVNASFQKDLSIEREKIDAVEKMAEEARRELERLRSEREEDNVALMKERAAVESQMEVLSRLRHEVEEQLESLLSNKVEISYEKERISKLRKEAENESQEIARLQYDLEVERKALSMARAWAEDEAKRAREQAKVLEEARDRWERQGIKVVVDNDLREEALAEVTWLDAGKQFSVEGTVSRAENLMDKLKAIATNIKGKSRDIIDKIIQKIALLVSNLREWIPQAGKEAGELKDAAISKASRSAQELQQSTLEFSLALKEGAKRVAEDCRGGVEKLTQKFKT</sequence>
<dbReference type="GeneID" id="110767628"/>
<keyword evidence="3" id="KW-0472">Membrane</keyword>
<evidence type="ECO:0000313" key="5">
    <source>
        <dbReference type="RefSeq" id="XP_021826906.1"/>
    </source>
</evidence>
<feature type="compositionally biased region" description="Basic and acidic residues" evidence="2">
    <location>
        <begin position="151"/>
        <end position="169"/>
    </location>
</feature>
<dbReference type="PANTHER" id="PTHR33740">
    <property type="entry name" value="GPI-ANCHORED ADHESIN-LIKE PROTEIN"/>
    <property type="match status" value="1"/>
</dbReference>
<evidence type="ECO:0000256" key="1">
    <source>
        <dbReference type="SAM" id="Coils"/>
    </source>
</evidence>
<gene>
    <name evidence="5" type="primary">LOC110767628</name>
</gene>
<keyword evidence="4" id="KW-1185">Reference proteome</keyword>
<feature type="transmembrane region" description="Helical" evidence="3">
    <location>
        <begin position="98"/>
        <end position="121"/>
    </location>
</feature>
<name>A0A6P5TIJ1_PRUAV</name>
<keyword evidence="3" id="KW-1133">Transmembrane helix</keyword>
<dbReference type="Proteomes" id="UP000515124">
    <property type="component" value="Unplaced"/>
</dbReference>
<evidence type="ECO:0000313" key="4">
    <source>
        <dbReference type="Proteomes" id="UP000515124"/>
    </source>
</evidence>